<proteinExistence type="predicted"/>
<dbReference type="PANTHER" id="PTHR43155">
    <property type="entry name" value="CYCLIC DI-GMP PHOSPHODIESTERASE PA4108-RELATED"/>
    <property type="match status" value="1"/>
</dbReference>
<keyword evidence="2" id="KW-0378">Hydrolase</keyword>
<feature type="domain" description="HD-GYP" evidence="1">
    <location>
        <begin position="139"/>
        <end position="326"/>
    </location>
</feature>
<reference evidence="2 3" key="1">
    <citation type="submission" date="2019-02" db="EMBL/GenBank/DDBJ databases">
        <title>Deep-cultivation of Planctomycetes and their phenomic and genomic characterization uncovers novel biology.</title>
        <authorList>
            <person name="Wiegand S."/>
            <person name="Jogler M."/>
            <person name="Boedeker C."/>
            <person name="Pinto D."/>
            <person name="Vollmers J."/>
            <person name="Rivas-Marin E."/>
            <person name="Kohn T."/>
            <person name="Peeters S.H."/>
            <person name="Heuer A."/>
            <person name="Rast P."/>
            <person name="Oberbeckmann S."/>
            <person name="Bunk B."/>
            <person name="Jeske O."/>
            <person name="Meyerdierks A."/>
            <person name="Storesund J.E."/>
            <person name="Kallscheuer N."/>
            <person name="Luecker S."/>
            <person name="Lage O.M."/>
            <person name="Pohl T."/>
            <person name="Merkel B.J."/>
            <person name="Hornburger P."/>
            <person name="Mueller R.-W."/>
            <person name="Bruemmer F."/>
            <person name="Labrenz M."/>
            <person name="Spormann A.M."/>
            <person name="Op Den Camp H."/>
            <person name="Overmann J."/>
            <person name="Amann R."/>
            <person name="Jetten M.S.M."/>
            <person name="Mascher T."/>
            <person name="Medema M.H."/>
            <person name="Devos D.P."/>
            <person name="Kaster A.-K."/>
            <person name="Ovreas L."/>
            <person name="Rohde M."/>
            <person name="Galperin M.Y."/>
            <person name="Jogler C."/>
        </authorList>
    </citation>
    <scope>NUCLEOTIDE SEQUENCE [LARGE SCALE GENOMIC DNA]</scope>
    <source>
        <strain evidence="2 3">KOR34</strain>
    </source>
</reference>
<sequence length="326" mass="36514">MLGGLLDPQARVPSGYEPIHPAVMRQLNRWDVDVFVLGAPGEPPLLFRESGLAVQDSRVERLLSTIDRRVLVRTKDYYTLSEQLLASLETIQDGCHVPDTDRFAILQTAAAAALESTIPLVNPARFVNASRRISDHFVRLAETSSLSPASVFAIARHDQSAFTHATNVCCYSLILAEELGVTDRAQLDEIALGALLHDIGMRHVPAEILRKPGALSPREMEVVRKHPQLGYEELLSTTSLSLPQMLMAYQHHEHVDGRGYPVGAVRDEIHPWSRLLAVVDVFDSLTGRRPYRPPFSPEEAMHHLEERSGTQFEKEVVQCWRQLLQL</sequence>
<dbReference type="EMBL" id="SIHJ01000003">
    <property type="protein sequence ID" value="TWT32218.1"/>
    <property type="molecule type" value="Genomic_DNA"/>
</dbReference>
<organism evidence="2 3">
    <name type="scientific">Posidoniimonas corsicana</name>
    <dbReference type="NCBI Taxonomy" id="1938618"/>
    <lineage>
        <taxon>Bacteria</taxon>
        <taxon>Pseudomonadati</taxon>
        <taxon>Planctomycetota</taxon>
        <taxon>Planctomycetia</taxon>
        <taxon>Pirellulales</taxon>
        <taxon>Lacipirellulaceae</taxon>
        <taxon>Posidoniimonas</taxon>
    </lineage>
</organism>
<dbReference type="PANTHER" id="PTHR43155:SF2">
    <property type="entry name" value="CYCLIC DI-GMP PHOSPHODIESTERASE PA4108"/>
    <property type="match status" value="1"/>
</dbReference>
<protein>
    <submittedName>
        <fullName evidence="2">Cyclic di-GMP phosphodiesterase response regulator RpfG</fullName>
        <ecNumber evidence="2">3.1.4.52</ecNumber>
    </submittedName>
</protein>
<dbReference type="AlphaFoldDB" id="A0A5C5V180"/>
<keyword evidence="3" id="KW-1185">Reference proteome</keyword>
<name>A0A5C5V180_9BACT</name>
<dbReference type="Gene3D" id="1.10.3210.10">
    <property type="entry name" value="Hypothetical protein af1432"/>
    <property type="match status" value="1"/>
</dbReference>
<dbReference type="Proteomes" id="UP000316714">
    <property type="component" value="Unassembled WGS sequence"/>
</dbReference>
<dbReference type="EC" id="3.1.4.52" evidence="2"/>
<comment type="caution">
    <text evidence="2">The sequence shown here is derived from an EMBL/GenBank/DDBJ whole genome shotgun (WGS) entry which is preliminary data.</text>
</comment>
<gene>
    <name evidence="2" type="primary">rpfG_5</name>
    <name evidence="2" type="ORF">KOR34_39800</name>
</gene>
<dbReference type="SMART" id="SM00471">
    <property type="entry name" value="HDc"/>
    <property type="match status" value="1"/>
</dbReference>
<evidence type="ECO:0000313" key="2">
    <source>
        <dbReference type="EMBL" id="TWT32218.1"/>
    </source>
</evidence>
<accession>A0A5C5V180</accession>
<evidence type="ECO:0000313" key="3">
    <source>
        <dbReference type="Proteomes" id="UP000316714"/>
    </source>
</evidence>
<dbReference type="PROSITE" id="PS51832">
    <property type="entry name" value="HD_GYP"/>
    <property type="match status" value="1"/>
</dbReference>
<dbReference type="Pfam" id="PF13487">
    <property type="entry name" value="HD_5"/>
    <property type="match status" value="1"/>
</dbReference>
<dbReference type="GO" id="GO:0071111">
    <property type="term" value="F:cyclic-guanylate-specific phosphodiesterase activity"/>
    <property type="evidence" value="ECO:0007669"/>
    <property type="project" value="UniProtKB-EC"/>
</dbReference>
<dbReference type="InterPro" id="IPR037522">
    <property type="entry name" value="HD_GYP_dom"/>
</dbReference>
<dbReference type="CDD" id="cd00077">
    <property type="entry name" value="HDc"/>
    <property type="match status" value="1"/>
</dbReference>
<evidence type="ECO:0000259" key="1">
    <source>
        <dbReference type="PROSITE" id="PS51832"/>
    </source>
</evidence>
<dbReference type="InterPro" id="IPR003607">
    <property type="entry name" value="HD/PDEase_dom"/>
</dbReference>
<dbReference type="SUPFAM" id="SSF109604">
    <property type="entry name" value="HD-domain/PDEase-like"/>
    <property type="match status" value="1"/>
</dbReference>